<proteinExistence type="predicted"/>
<dbReference type="AlphaFoldDB" id="A0A2G8KI19"/>
<dbReference type="GO" id="GO:0005576">
    <property type="term" value="C:extracellular region"/>
    <property type="evidence" value="ECO:0007669"/>
    <property type="project" value="GOC"/>
</dbReference>
<feature type="coiled-coil region" evidence="1">
    <location>
        <begin position="19"/>
        <end position="138"/>
    </location>
</feature>
<dbReference type="EMBL" id="MRZV01000568">
    <property type="protein sequence ID" value="PIK47629.1"/>
    <property type="molecule type" value="Genomic_DNA"/>
</dbReference>
<name>A0A2G8KI19_STIJA</name>
<feature type="compositionally biased region" description="Basic and acidic residues" evidence="2">
    <location>
        <begin position="579"/>
        <end position="596"/>
    </location>
</feature>
<dbReference type="GO" id="GO:0005813">
    <property type="term" value="C:centrosome"/>
    <property type="evidence" value="ECO:0007669"/>
    <property type="project" value="TreeGrafter"/>
</dbReference>
<feature type="compositionally biased region" description="Low complexity" evidence="2">
    <location>
        <begin position="562"/>
        <end position="573"/>
    </location>
</feature>
<feature type="region of interest" description="Disordered" evidence="2">
    <location>
        <begin position="240"/>
        <end position="282"/>
    </location>
</feature>
<feature type="compositionally biased region" description="Basic and acidic residues" evidence="2">
    <location>
        <begin position="506"/>
        <end position="528"/>
    </location>
</feature>
<evidence type="ECO:0000313" key="3">
    <source>
        <dbReference type="EMBL" id="PIK47629.1"/>
    </source>
</evidence>
<feature type="compositionally biased region" description="Basic and acidic residues" evidence="2">
    <location>
        <begin position="441"/>
        <end position="452"/>
    </location>
</feature>
<feature type="compositionally biased region" description="Low complexity" evidence="2">
    <location>
        <begin position="253"/>
        <end position="272"/>
    </location>
</feature>
<gene>
    <name evidence="3" type="ORF">BSL78_15493</name>
</gene>
<dbReference type="PANTHER" id="PTHR39063">
    <property type="entry name" value="ORAL-FACIAL-DIGITAL SYNDROME 1 PROTEIN HOMOLOG"/>
    <property type="match status" value="1"/>
</dbReference>
<feature type="compositionally biased region" description="Basic and acidic residues" evidence="2">
    <location>
        <begin position="366"/>
        <end position="395"/>
    </location>
</feature>
<keyword evidence="1" id="KW-0175">Coiled coil</keyword>
<feature type="compositionally biased region" description="Basic and acidic residues" evidence="2">
    <location>
        <begin position="405"/>
        <end position="433"/>
    </location>
</feature>
<feature type="compositionally biased region" description="Basic and acidic residues" evidence="2">
    <location>
        <begin position="184"/>
        <end position="198"/>
    </location>
</feature>
<feature type="compositionally biased region" description="Basic and acidic residues" evidence="2">
    <location>
        <begin position="308"/>
        <end position="355"/>
    </location>
</feature>
<dbReference type="PANTHER" id="PTHR39063:SF1">
    <property type="entry name" value="OFD1 CENTRIOLE AND CENTRIOLAR SATELLITE PROTEIN"/>
    <property type="match status" value="1"/>
</dbReference>
<feature type="region of interest" description="Disordered" evidence="2">
    <location>
        <begin position="167"/>
        <end position="223"/>
    </location>
</feature>
<accession>A0A2G8KI19</accession>
<dbReference type="GO" id="GO:0036064">
    <property type="term" value="C:ciliary basal body"/>
    <property type="evidence" value="ECO:0007669"/>
    <property type="project" value="TreeGrafter"/>
</dbReference>
<feature type="compositionally biased region" description="Polar residues" evidence="2">
    <location>
        <begin position="243"/>
        <end position="252"/>
    </location>
</feature>
<sequence>MLSEKLRGVVDYPIMKEDIAVLRRELENTKMRLAEAASEEKAEKRRNEELIKQLTEKMSRPSPELISLRGELERTRDQLHQERAIAKQKEEHWKVKVQEEVQRNLDLKHQLEEQTRQMQEMVKELGSLRAMLRETQRALHNEVYRRSDDQGRSSLSQSYLAHASLVSRNPGIPADGNDSLFYPTEDHPSNHRPVRDLDLSEESSLSSLDDGSMNSMEKQSKNEATLNRNYQEFQQRLAEPVSSMVSSPYQHTSPPQSRPIRISPIRNQSPRSESGLIKVADRQTATEVERDIRNVRLVDENFQREVEVRGHDEHRQEERSGQDMFSKSKSEEFVTRLPRDEEDETHLNSRQEGQMRRYVGLEEGDERTSGYKETSGRMDARTQRSREDGVDRVMQRDQSPLAAKGDGKDREQHEEVDGVHGVRMDANEEKGEADVIAVVAERQDRDEERMRQEEEEQREWEERRRKKEEERRLKEEEARERERQMLLELQRQEGSKQTAVAVENGDQGKTEAEKDEGVESSREEDGLKIDPVMQKYMEMAQKRRAEGNKKDEEKVEREESELSQGQISQGSISGDEKEDTAVTKDDSKSEDPFEDW</sequence>
<dbReference type="Proteomes" id="UP000230750">
    <property type="component" value="Unassembled WGS sequence"/>
</dbReference>
<evidence type="ECO:0000256" key="1">
    <source>
        <dbReference type="SAM" id="Coils"/>
    </source>
</evidence>
<comment type="caution">
    <text evidence="3">The sequence shown here is derived from an EMBL/GenBank/DDBJ whole genome shotgun (WGS) entry which is preliminary data.</text>
</comment>
<feature type="compositionally biased region" description="Polar residues" evidence="2">
    <location>
        <begin position="212"/>
        <end position="223"/>
    </location>
</feature>
<evidence type="ECO:0000256" key="2">
    <source>
        <dbReference type="SAM" id="MobiDB-lite"/>
    </source>
</evidence>
<dbReference type="InterPro" id="IPR055289">
    <property type="entry name" value="OFD1"/>
</dbReference>
<keyword evidence="4" id="KW-1185">Reference proteome</keyword>
<organism evidence="3 4">
    <name type="scientific">Stichopus japonicus</name>
    <name type="common">Sea cucumber</name>
    <dbReference type="NCBI Taxonomy" id="307972"/>
    <lineage>
        <taxon>Eukaryota</taxon>
        <taxon>Metazoa</taxon>
        <taxon>Echinodermata</taxon>
        <taxon>Eleutherozoa</taxon>
        <taxon>Echinozoa</taxon>
        <taxon>Holothuroidea</taxon>
        <taxon>Aspidochirotacea</taxon>
        <taxon>Aspidochirotida</taxon>
        <taxon>Stichopodidae</taxon>
        <taxon>Apostichopus</taxon>
    </lineage>
</organism>
<evidence type="ECO:0000313" key="4">
    <source>
        <dbReference type="Proteomes" id="UP000230750"/>
    </source>
</evidence>
<reference evidence="3 4" key="1">
    <citation type="journal article" date="2017" name="PLoS Biol.">
        <title>The sea cucumber genome provides insights into morphological evolution and visceral regeneration.</title>
        <authorList>
            <person name="Zhang X."/>
            <person name="Sun L."/>
            <person name="Yuan J."/>
            <person name="Sun Y."/>
            <person name="Gao Y."/>
            <person name="Zhang L."/>
            <person name="Li S."/>
            <person name="Dai H."/>
            <person name="Hamel J.F."/>
            <person name="Liu C."/>
            <person name="Yu Y."/>
            <person name="Liu S."/>
            <person name="Lin W."/>
            <person name="Guo K."/>
            <person name="Jin S."/>
            <person name="Xu P."/>
            <person name="Storey K.B."/>
            <person name="Huan P."/>
            <person name="Zhang T."/>
            <person name="Zhou Y."/>
            <person name="Zhang J."/>
            <person name="Lin C."/>
            <person name="Li X."/>
            <person name="Xing L."/>
            <person name="Huo D."/>
            <person name="Sun M."/>
            <person name="Wang L."/>
            <person name="Mercier A."/>
            <person name="Li F."/>
            <person name="Yang H."/>
            <person name="Xiang J."/>
        </authorList>
    </citation>
    <scope>NUCLEOTIDE SEQUENCE [LARGE SCALE GENOMIC DNA]</scope>
    <source>
        <strain evidence="3">Shaxun</strain>
        <tissue evidence="3">Muscle</tissue>
    </source>
</reference>
<dbReference type="STRING" id="307972.A0A2G8KI19"/>
<feature type="region of interest" description="Disordered" evidence="2">
    <location>
        <begin position="308"/>
        <end position="596"/>
    </location>
</feature>
<feature type="compositionally biased region" description="Basic and acidic residues" evidence="2">
    <location>
        <begin position="460"/>
        <end position="494"/>
    </location>
</feature>
<protein>
    <submittedName>
        <fullName evidence="3">Putative oral-facial-digital syndrome 1 protein-like</fullName>
    </submittedName>
</protein>
<dbReference type="GO" id="GO:0060287">
    <property type="term" value="P:epithelial cilium movement involved in determination of left/right asymmetry"/>
    <property type="evidence" value="ECO:0007669"/>
    <property type="project" value="TreeGrafter"/>
</dbReference>
<feature type="compositionally biased region" description="Basic and acidic residues" evidence="2">
    <location>
        <begin position="540"/>
        <end position="557"/>
    </location>
</feature>